<feature type="domain" description="EGF-like" evidence="5">
    <location>
        <begin position="2017"/>
        <end position="2055"/>
    </location>
</feature>
<feature type="disulfide bond" evidence="2">
    <location>
        <begin position="176"/>
        <end position="186"/>
    </location>
</feature>
<feature type="disulfide bond" evidence="2">
    <location>
        <begin position="3087"/>
        <end position="3104"/>
    </location>
</feature>
<dbReference type="Gene3D" id="2.10.25.10">
    <property type="entry name" value="Laminin"/>
    <property type="match status" value="1"/>
</dbReference>
<dbReference type="SMART" id="SM00241">
    <property type="entry name" value="ZP"/>
    <property type="match status" value="1"/>
</dbReference>
<feature type="domain" description="EGF-like" evidence="5">
    <location>
        <begin position="114"/>
        <end position="152"/>
    </location>
</feature>
<feature type="domain" description="EGF-like" evidence="5">
    <location>
        <begin position="1695"/>
        <end position="1733"/>
    </location>
</feature>
<feature type="domain" description="EGF-like" evidence="5">
    <location>
        <begin position="3463"/>
        <end position="3502"/>
    </location>
</feature>
<feature type="domain" description="EGF-like" evidence="5">
    <location>
        <begin position="2223"/>
        <end position="2261"/>
    </location>
</feature>
<feature type="disulfide bond" evidence="2">
    <location>
        <begin position="3143"/>
        <end position="3153"/>
    </location>
</feature>
<feature type="domain" description="EGF-like" evidence="5">
    <location>
        <begin position="2860"/>
        <end position="2898"/>
    </location>
</feature>
<feature type="domain" description="EGF-like" evidence="5">
    <location>
        <begin position="4433"/>
        <end position="4472"/>
    </location>
</feature>
<evidence type="ECO:0000313" key="8">
    <source>
        <dbReference type="RefSeq" id="XP_030752902.1"/>
    </source>
</evidence>
<dbReference type="Proteomes" id="UP000504635">
    <property type="component" value="Unplaced"/>
</dbReference>
<reference evidence="8" key="1">
    <citation type="submission" date="2025-08" db="UniProtKB">
        <authorList>
            <consortium name="RefSeq"/>
        </authorList>
    </citation>
    <scope>IDENTIFICATION</scope>
    <source>
        <tissue evidence="8">Gonads</tissue>
    </source>
</reference>
<keyword evidence="4" id="KW-1133">Transmembrane helix</keyword>
<keyword evidence="1 2" id="KW-1015">Disulfide bond</keyword>
<accession>A0A6J2XNG8</accession>
<feature type="disulfide bond" evidence="2">
    <location>
        <begin position="1336"/>
        <end position="1346"/>
    </location>
</feature>
<evidence type="ECO:0000259" key="6">
    <source>
        <dbReference type="PROSITE" id="PS51034"/>
    </source>
</evidence>
<feature type="domain" description="EGF-like" evidence="5">
    <location>
        <begin position="532"/>
        <end position="571"/>
    </location>
</feature>
<sequence length="5395" mass="575882">VAKDEPKNPCQPSPCGPNSQCREINKQAVCSCLPDYIGNPPNCRPECTVSSECAQNKACINQKCTDPCPGTCGLNTQCNVVNHSPICSCLSGHTGDPFTRCYPIPPPTPTIIEEVNPCIPSPCGPNAECQNVQGSPICRCLPTFIGNPPNCRPECVINQECSSNLACIRQKCSDPCPGSCGFGAQCSVINHTPICSCPDGYTGDPFVNCVLKPPEAPKPVETDPCNPSPCGSNAQCANGICTCLPEYQGDPYRGCRPECVLNSDCPRDRACIRNKCVDPCPGTCGTNTVCSVINHIPMCSCIDGYTGNAFVICSRIPPEAPKNPCNPSPCGPNTQCREINGQAVCSCVPNFIGSPPTCRPECVTSSECPLNQACINQKCIDPCPGTCGINALCQVINHNPICTCSNGFTGDPFIRCTQIQQVPVEYKNPCNPSPCGPNAQCREINGSPSCSCLENYIGQPPNCKPECVSNSECPNHLACINQKCKDPCPGTCGQNTECRVISHTPNCVCLPGFTGDPFTICSLEVKPIPVERPTPCLPSPCGANAICREQNGAGTCSCLPEFIGNAYESCRPECTINSDCPSNKACLRNKCVDPCPGTCGQNAECQVVNHLPSCTCLPRFTGDPFRFCHLIPPEVTKDEGTPCQPSPCGPNSQCREVNGQAVCSCLPNYIGSPPGCRPECTVSTECPSTKACINQKCTDPCPGTCGLNANCQVVNHSPICSCTNGFTGDPFTRCYAIPPPEPAKPIYDQNPCLPSPCGPNSQCRDIGGNPSCSCLPTYIGSPPKCRPECTINSECSSNLACIQQKCRDPCPGSCGTNAQCSVINHTPICTCIEGYIGDPFTLCSPKPPALPEPVETDPCNPSPCGVNTRCNDGVCTCLPEYQGDPYRGCRPECVLNADCPKDRTCIRNKCQDPCPGTCGTNAECAVINHIPICSCLTGYTGNAFVICSKIPVEIPKNPCQPSPCGPNSQCREINGQAVCSCVPGFIGSPPTCRPECVTSSECALNKACLNQKCIDPCPGTCGLNAQCQVVNHNPICSCLPGQTGDPFTRCLPIREEPVVATNPCQPNPCGPNAQCKAIGDSPSCSCLLDFIGTPPNCRPECVSNSECASHLACINQKCKDPCPGNCGQNAECRVVSHTPNCVCLPGFIGNPFVNCIQKQQDVVVERPTPCIPSPCGANALCREQNGAGACQCIDDYIGNPYEGCRPECTLNSDCPSNKACINNKCKDPCPGSCGANAQCQVINHLPSCTCIVGYTGDPFRYCTIVIEEPVIPATLNPCQPNPCGPNSQCREINGQAVCSCLPEYIGSPPGCRPECVVSSECLSDKACVNKKCIDPCPGTCGLNANCQVINHSPICSCKNGFTGDPFTRCYNVPELPPEPERPTIKNPCVPSPCGPNSQCQDIGGLPSCSCLRNYIGAPPNCKPECTINSECPSNQACIQQKCTDPCPGLCGTGAQCSTFNHIPICTCLEGYIGDPFTVCNVKPAEAPIEQKDPCNPSPCGSNAQCDNGVCTCIIEYQGDPYIGCRPECLLNNECPKNKACIRNKCVDPCPGVCGQNAECNVINHIPSCTCISGYQGNAFISCNLIPQEVPKNPCNPSPCGPNSQCREVNGQAVCSCVPGYIGSPPTCRPECVISNECPLNKACVNQKCIDPCPGTCGINTLCQVVNHNPICSCVSKYTGDPFTRCIPIVEEPIVSVDPCNPSPCGPNAICKDIGGSPSCSCLPEYIGSPPNCRPECVSNSDCAANLACINQKCKDPCPGICGQNAECKVVSHTPNCVCIPGYVGNPFIQCNIIEVPPREQINPCYPSPCGSNAICRESNKAGSCSCIEGYLGNPYEGCRPECVLNSDCPSNKACVRNHCEDPCPGTCGQNAECQVINHLPSCTCFTGYTGDPFRYCNVITQELPQEPINPCTPNPCGPNSQCREANNQAVCSCLPNYIGSPPSCRPECTVSSECAQNKACINQKCVDPCPGTCGINAQCNVINHSPICSCNVGHTGDPFTRCYPIPPPPKEQPEPVITNPCVPSPCGPHSICQNINGAPSCSCISNYIGSPPNCRPECTINSECVSRLACINEKCRDPCPGSCGLGAQCSVINHTPICICPEGYTGDPFTSCILKPVLPAPVEEDRCNPSPCGSNAICNEGICTCLPEYQGNPYIGCRPECVLNTDCSRDKACINQKCRDPCPGTCGQNAECSVINHIPNCNCIQGYIGDPFVLCSKIPPEIPKNPCNPSPCGPNSQCREINGQAVCSCVPGYIGSPPTCRPECVTSTDCPLNQACLNQVCIDPCPGTCGLNALCQVINHNPVCSCQSRYTGDPFTRCLPIREEPVVTTNPCVPSPCGPNSECREINGSPSCSCLSEFIGSPPNCRPECIGNSECANHLACINNKCKDPCPGTCGQNAECRVVSHTPNCYCLPNYYGNPFQSCAIAEVPAKPEITNPCIPTPCGINAICKEQRGAGSCVCIPEFIGNPYEGCRPECSLNSDCPSNKACINNKCKDPCPGTCGLNSQCQVINHLPSCTCIFGYTGDPFRNCYLIPKEEPVVVPSNPCQPSPCGPNSQCREINSQAVCSCLPEYTGTPPNCRPECTVSSECPQNKACINQKCADPCPGTCGLSTQCTVINHSPICSCLAGYTGDPFTRCYTLPPPPPSPPTTIVETNPCVPSPCGPNSQCRNVGGNPSCSCLVSYIGAPPKCRPECVVNSECPSNTACINKKCIDPCPGSCGIGASCRVINHSPTCTCPTGYIGDAFIACTPKPLPPTPVYQDLCSPNPCGANARCNNGTCACYPEYHGDPYRECKPECVINSDCPRSKACINQKCGDPCPGLCGQNAECSVFNHLPICTCLSGYTGDAFIICNKISTPPPPSDPCNPSPCGPNSQCRNINSQAVCSCLPSYLGTPPSCRPECISSTDCTPSKACVNQKCIDPCPGTCGINAVCQVVNHNPICSCPPRFSGDPFLRCSIVVVEERQPTPQSPPNPCIPSPCGANAQCETTALGTARCSCLPNFFGAPPNCRPECVTNSECTKNLACINQKCADPCPGSCGLNARCLVVNHVPNCMCIDNYVGDPFTVCTVKPAPPPTPVPSNPCIPSPCGTNAICRTEYSHDSAICECLPEYYGNPYQACRPECLINADCPSNRACIRNKCQDPCPGTCGINALCTVTNHIPICTCNDGYSGDAFRICEIIRSEPPKDPCNPSPCGINTACRISGGNAICECLPGFFGNANSGGCRPECTVSSDCPRDKACINTRCADPCPGVCGYQAVCNVINHSPVCSCPQPLVGDPFTLCTEPVKVEADPCNPSPCRANGQCRVVNEAAVCIYPECVINPDCPRDKACYAQKCQDPCRDACGLNALCQVVNHQPVCSCPPGYIGSPEVQCKYQPPERPVERVECIQDTDCTNDKACINTRCVNPCQAGICGQNAECRAQLHRAVCICRDGFTGNAQHACVEIGCRADSDCPPIQACVNRECVNPCSYTSCGVNAICHPDGNHKARCYCPTNFRGNPLIKCDQPECTRDEDCSYNYACRNERCEKACNCGQNAICNVINHVGQCSCPPGYIGNPLVSCKIEARKPEPQCRMDSDCPSKLACFSGLCKNPCFETKPCGKNTECVVVDSLPLRTMSCICLKGYIGDADTECKLAPQEEPGCKSNNDCSSVETCINRQCINPCTIGHQCAPTAKCEARNHKAICTCPQPLIGDPFIRCYEQPRQPPKPECVFDSECSLDKSCINQRCQNPCALSNPCGTNAECETRIHRPTCVCPFDWVGNPQVLCYKPECKADSDCPNDKSCINENCINPCTTTSCGRGAECIAQTHRAQCQCPLGTQGDPFVSCITGQCQYNEDCADHEACDRLNRVCRPVCDEETCASTAQCIGRNHQPECQCPIGTVGNPFVECKLLAKPECTIDADCPSQLACINQLCQNPCHQSNVCSLEQECRVVDTVPLRTIMCVCPPDQMVDSSGNCKPILREQPQCQADTDCSDPDKCYRGTCVNACRLDNCGVNAICRASNHVTQCSCAPGYTGNPRLECTNIPKARPEFQPECESDGDCSNDLACRNNICVNPCRVDQPCANNAFCSVNRHKPVCKCPEGYQGRPEIECIAPTTLALGCTTNSDCPLSESCINKVCISPCNCGPNADCRVVNHYATCFCQPGYSGNPQTGCVKLGCTSDNECSDDQQCFNSQCINPCILQDPCARNAECFGRNHKATCKCPSGYEGDPFIQCERLECYSHQDCPSTRACLEHRCVEVCSAVANPPCAQNAVCYAQNHAASCVCPDHLPEGNAISYCYPKTPVGEKPICEFDSDCPSKLACIGNQCVNPCEKISPCDSTAHCTVIDTIPVRTMACTCPEGWVPNSNGECHPVLIPIPPGCSKDDDCPDNNACINRVCRTPCDCGSNAICDVRNHKPICSCKEGFEGNPNIACRTIGCRIDSECDSGTACINGQCISPCLVKNPCGINAECYVNRNHPECRCLSGYRGNAYDRCLVVGCLSNSDCPSDRQCINAQCINPCIFDNPCSPRAECLVQNHLALCKCPDGLIGNPYTDCRPQPQPECREDGDCPAQLACLNSKCQNPCTVIHPCENPAKCHVVNSLPVRTMNCVCPPGYISSGSGTCNPVTAVVKVGACRSDSECPSDKACFNAICRNPCNCGPNAECRIKDHKPICTCQPGYEGNPEIQCHKVGCLSDDECSGQHTCINRQCVPVCLPDNQPCGEKAKCIGINHRAICDCPQGYIGNPHVSCVLVGCRSDSDCPGTTACINNKCDNPCVSANPCDRPAECKTFNHIMECVCPPGTVSDGKMGCLEIEDKCRQDSDCPSGLACLNDNCQNPCLITEPCGINAECSVVDTEPVRTMVCECLPGYHGNAAVRCDKTPPITPKICHTEKGYVRTPTGECVCPPKTALNDHDDCVPCPIEKGLTIDERGRCVCALEKGLIIDERGNCVCPIEYGYRLDSRGNCVPTAGPECKTDDDCADNKYCNLNTNTCDNPCLKKICGINAECTATKHKGICQCKPGYSGIPDKYCNNTSPYRTDFPSPEMVVSCLSDGVQVEIRINVLEGFNGVLYVKGHSKDEQCRRVLTLPPSSTFRQEYFKVQFGNCGLIHVNGKASFVLVIQKHPKLVTYKAQAYHIQCVYQTGEQNVTLGFNVSMLTTAGTIANTGPPPTCLMKIVTPTGQEINSAEIGDSLILQVDVQPGSIYGGFARSCVAKTMEDSVENEYLVTDENGCATDPSIFGEWEYNPDTQSLLATFNAFKFPSSDNIRFQCNIRVCFGKCQPVNCHGYNAFGRRKRAISQENDTDSGDLLAGQLREEITIQSNAILTLERRDDRHADTSLSPDAQRAEDICVSMIGFIIALIITALLALVAVAVAVSCWLMAYRRRPKTTGPLPHPPEFPNPLFTTPEPMVEPSPDYLT</sequence>
<dbReference type="PROSITE" id="PS01186">
    <property type="entry name" value="EGF_2"/>
    <property type="match status" value="33"/>
</dbReference>
<dbReference type="OrthoDB" id="4405280at2759"/>
<protein>
    <submittedName>
        <fullName evidence="8">Uncharacterized protein LOC115879968</fullName>
    </submittedName>
</protein>
<feature type="domain" description="ZP" evidence="6">
    <location>
        <begin position="5025"/>
        <end position="5268"/>
    </location>
</feature>
<comment type="caution">
    <text evidence="2">Lacks conserved residue(s) required for the propagation of feature annotation.</text>
</comment>
<feature type="domain" description="EGF-like" evidence="5">
    <location>
        <begin position="2076"/>
        <end position="2110"/>
    </location>
</feature>
<feature type="domain" description="EGF-like" evidence="5">
    <location>
        <begin position="321"/>
        <end position="359"/>
    </location>
</feature>
<evidence type="ECO:0000256" key="4">
    <source>
        <dbReference type="SAM" id="Phobius"/>
    </source>
</evidence>
<feature type="domain" description="EGF-like" evidence="5">
    <location>
        <begin position="1384"/>
        <end position="1422"/>
    </location>
</feature>
<evidence type="ECO:0000256" key="3">
    <source>
        <dbReference type="SAM" id="MobiDB-lite"/>
    </source>
</evidence>
<evidence type="ECO:0000313" key="7">
    <source>
        <dbReference type="Proteomes" id="UP000504635"/>
    </source>
</evidence>
<feature type="domain" description="EGF-like" evidence="5">
    <location>
        <begin position="1226"/>
        <end position="1263"/>
    </location>
</feature>
<dbReference type="InterPro" id="IPR009030">
    <property type="entry name" value="Growth_fac_rcpt_cys_sf"/>
</dbReference>
<feature type="transmembrane region" description="Helical" evidence="4">
    <location>
        <begin position="5330"/>
        <end position="5358"/>
    </location>
</feature>
<feature type="disulfide bond" evidence="2">
    <location>
        <begin position="2715"/>
        <end position="2725"/>
    </location>
</feature>
<feature type="domain" description="EGF-like" evidence="5">
    <location>
        <begin position="955"/>
        <end position="993"/>
    </location>
</feature>
<dbReference type="InterPro" id="IPR001881">
    <property type="entry name" value="EGF-like_Ca-bd_dom"/>
</dbReference>
<feature type="domain" description="EGF-like" evidence="5">
    <location>
        <begin position="3078"/>
        <end position="3119"/>
    </location>
</feature>
<feature type="domain" description="EGF-like" evidence="5">
    <location>
        <begin position="4173"/>
        <end position="4212"/>
    </location>
</feature>
<dbReference type="InterPro" id="IPR048407">
    <property type="entry name" value="Dumpy_DPY"/>
</dbReference>
<dbReference type="InParanoid" id="A0A6J2XNG8"/>
<feature type="domain" description="EGF-like" evidence="5">
    <location>
        <begin position="1274"/>
        <end position="1312"/>
    </location>
</feature>
<feature type="disulfide bond" evidence="2">
    <location>
        <begin position="3338"/>
        <end position="3348"/>
    </location>
</feature>
<feature type="domain" description="EGF-like" evidence="5">
    <location>
        <begin position="2919"/>
        <end position="2956"/>
    </location>
</feature>
<keyword evidence="4" id="KW-0812">Transmembrane</keyword>
<dbReference type="GO" id="GO:0005509">
    <property type="term" value="F:calcium ion binding"/>
    <property type="evidence" value="ECO:0007669"/>
    <property type="project" value="InterPro"/>
</dbReference>
<feature type="domain" description="EGF-like" evidence="5">
    <location>
        <begin position="3140"/>
        <end position="3177"/>
    </location>
</feature>
<dbReference type="PANTHER" id="PTHR22963:SF39">
    <property type="entry name" value="DUMPY"/>
    <property type="match status" value="1"/>
</dbReference>
<gene>
    <name evidence="8" type="primary">LOC115879968</name>
</gene>
<evidence type="ECO:0000256" key="1">
    <source>
        <dbReference type="ARBA" id="ARBA00023157"/>
    </source>
</evidence>
<dbReference type="PROSITE" id="PS50026">
    <property type="entry name" value="EGF_3"/>
    <property type="match status" value="39"/>
</dbReference>
<dbReference type="PANTHER" id="PTHR22963">
    <property type="entry name" value="ENDOGLIN-RELATED"/>
    <property type="match status" value="1"/>
</dbReference>
<feature type="domain" description="EGF-like" evidence="5">
    <location>
        <begin position="748"/>
        <end position="786"/>
    </location>
</feature>
<dbReference type="PROSITE" id="PS51034">
    <property type="entry name" value="ZP_2"/>
    <property type="match status" value="1"/>
</dbReference>
<dbReference type="SUPFAM" id="SSF57184">
    <property type="entry name" value="Growth factor receptor domain"/>
    <property type="match status" value="6"/>
</dbReference>
<dbReference type="InterPro" id="IPR003645">
    <property type="entry name" value="Fol_N"/>
</dbReference>
<feature type="domain" description="EGF-like" evidence="5">
    <location>
        <begin position="426"/>
        <end position="464"/>
    </location>
</feature>
<dbReference type="SMART" id="SM00286">
    <property type="entry name" value="PTI"/>
    <property type="match status" value="16"/>
</dbReference>
<keyword evidence="2" id="KW-0245">EGF-like domain</keyword>
<feature type="domain" description="EGF-like" evidence="5">
    <location>
        <begin position="3184"/>
        <end position="3220"/>
    </location>
</feature>
<feature type="domain" description="EGF-like" evidence="5">
    <location>
        <begin position="4050"/>
        <end position="4085"/>
    </location>
</feature>
<dbReference type="GeneID" id="115879968"/>
<feature type="domain" description="EGF-like" evidence="5">
    <location>
        <begin position="1590"/>
        <end position="1628"/>
    </location>
</feature>
<feature type="domain" description="EGF-like" evidence="5">
    <location>
        <begin position="2328"/>
        <end position="2366"/>
    </location>
</feature>
<feature type="domain" description="EGF-like" evidence="5">
    <location>
        <begin position="380"/>
        <end position="417"/>
    </location>
</feature>
<feature type="domain" description="EGF-like" evidence="5">
    <location>
        <begin position="1907"/>
        <end position="1945"/>
    </location>
</feature>
<feature type="disulfide bond" evidence="2">
    <location>
        <begin position="2922"/>
        <end position="2932"/>
    </location>
</feature>
<keyword evidence="7" id="KW-1185">Reference proteome</keyword>
<feature type="domain" description="EGF-like" evidence="5">
    <location>
        <begin position="6"/>
        <end position="44"/>
    </location>
</feature>
<feature type="domain" description="EGF-like" evidence="5">
    <location>
        <begin position="2970"/>
        <end position="3009"/>
    </location>
</feature>
<name>A0A6J2XNG8_SITOR</name>
<proteinExistence type="predicted"/>
<evidence type="ECO:0000256" key="2">
    <source>
        <dbReference type="PROSITE-ProRule" id="PRU00076"/>
    </source>
</evidence>
<dbReference type="KEGG" id="soy:115879968"/>
<feature type="region of interest" description="Disordered" evidence="3">
    <location>
        <begin position="5365"/>
        <end position="5395"/>
    </location>
</feature>
<dbReference type="InterPro" id="IPR000742">
    <property type="entry name" value="EGF"/>
</dbReference>
<dbReference type="RefSeq" id="XP_030752902.1">
    <property type="nucleotide sequence ID" value="XM_030897042.1"/>
</dbReference>
<dbReference type="SMART" id="SM00274">
    <property type="entry name" value="FOLN"/>
    <property type="match status" value="20"/>
</dbReference>
<dbReference type="SUPFAM" id="SSF90148">
    <property type="entry name" value="DPY module"/>
    <property type="match status" value="26"/>
</dbReference>
<feature type="disulfide bond" evidence="2">
    <location>
        <begin position="1229"/>
        <end position="1239"/>
    </location>
</feature>
<feature type="non-terminal residue" evidence="8">
    <location>
        <position position="1"/>
    </location>
</feature>
<feature type="domain" description="EGF-like" evidence="5">
    <location>
        <begin position="4970"/>
        <end position="5008"/>
    </location>
</feature>
<feature type="domain" description="EGF-like" evidence="5">
    <location>
        <begin position="1060"/>
        <end position="1098"/>
    </location>
</feature>
<keyword evidence="4" id="KW-0472">Membrane</keyword>
<feature type="domain" description="EGF-like" evidence="5">
    <location>
        <begin position="2542"/>
        <end position="2580"/>
    </location>
</feature>
<dbReference type="Pfam" id="PF21164">
    <property type="entry name" value="Dumpy_DPY"/>
    <property type="match status" value="34"/>
</dbReference>
<feature type="disulfide bond" evidence="2">
    <location>
        <begin position="383"/>
        <end position="393"/>
    </location>
</feature>
<feature type="domain" description="EGF-like" evidence="5">
    <location>
        <begin position="3335"/>
        <end position="3372"/>
    </location>
</feature>
<dbReference type="SMART" id="SM00181">
    <property type="entry name" value="EGF"/>
    <property type="match status" value="87"/>
</dbReference>
<feature type="disulfide bond" evidence="2">
    <location>
        <begin position="2079"/>
        <end position="2089"/>
    </location>
</feature>
<feature type="domain" description="EGF-like" evidence="5">
    <location>
        <begin position="2434"/>
        <end position="2473"/>
    </location>
</feature>
<feature type="domain" description="EGF-like" evidence="5">
    <location>
        <begin position="639"/>
        <end position="677"/>
    </location>
</feature>
<dbReference type="InterPro" id="IPR001507">
    <property type="entry name" value="ZP_dom"/>
</dbReference>
<feature type="domain" description="EGF-like" evidence="5">
    <location>
        <begin position="1800"/>
        <end position="1839"/>
    </location>
</feature>
<feature type="domain" description="EGF-like" evidence="5">
    <location>
        <begin position="2712"/>
        <end position="2746"/>
    </location>
</feature>
<feature type="domain" description="EGF-like" evidence="5">
    <location>
        <begin position="2653"/>
        <end position="2691"/>
    </location>
</feature>
<dbReference type="SMART" id="SM00179">
    <property type="entry name" value="EGF_CA"/>
    <property type="match status" value="20"/>
</dbReference>
<evidence type="ECO:0000259" key="5">
    <source>
        <dbReference type="PROSITE" id="PS50026"/>
    </source>
</evidence>
<organism evidence="7 8">
    <name type="scientific">Sitophilus oryzae</name>
    <name type="common">Rice weevil</name>
    <name type="synonym">Curculio oryzae</name>
    <dbReference type="NCBI Taxonomy" id="7048"/>
    <lineage>
        <taxon>Eukaryota</taxon>
        <taxon>Metazoa</taxon>
        <taxon>Ecdysozoa</taxon>
        <taxon>Arthropoda</taxon>
        <taxon>Hexapoda</taxon>
        <taxon>Insecta</taxon>
        <taxon>Pterygota</taxon>
        <taxon>Neoptera</taxon>
        <taxon>Endopterygota</taxon>
        <taxon>Coleoptera</taxon>
        <taxon>Polyphaga</taxon>
        <taxon>Cucujiformia</taxon>
        <taxon>Curculionidae</taxon>
        <taxon>Dryophthorinae</taxon>
        <taxon>Sitophilus</taxon>
    </lineage>
</organism>
<feature type="domain" description="EGF-like" evidence="5">
    <location>
        <begin position="173"/>
        <end position="210"/>
    </location>
</feature>
<feature type="domain" description="EGF-like" evidence="5">
    <location>
        <begin position="1333"/>
        <end position="1370"/>
    </location>
</feature>